<dbReference type="SUPFAM" id="SSF57850">
    <property type="entry name" value="RING/U-box"/>
    <property type="match status" value="1"/>
</dbReference>
<name>A0ABQ5ITV1_9ASTR</name>
<dbReference type="PANTHER" id="PTHR45931:SF3">
    <property type="entry name" value="RING ZINC FINGER-CONTAINING PROTEIN"/>
    <property type="match status" value="1"/>
</dbReference>
<dbReference type="Pfam" id="PF13639">
    <property type="entry name" value="zf-RING_2"/>
    <property type="match status" value="1"/>
</dbReference>
<evidence type="ECO:0000256" key="3">
    <source>
        <dbReference type="ARBA" id="ARBA00022833"/>
    </source>
</evidence>
<evidence type="ECO:0000259" key="5">
    <source>
        <dbReference type="PROSITE" id="PS50089"/>
    </source>
</evidence>
<evidence type="ECO:0000313" key="7">
    <source>
        <dbReference type="Proteomes" id="UP001151760"/>
    </source>
</evidence>
<dbReference type="SMART" id="SM00184">
    <property type="entry name" value="RING"/>
    <property type="match status" value="1"/>
</dbReference>
<keyword evidence="3" id="KW-0862">Zinc</keyword>
<gene>
    <name evidence="6" type="ORF">Tco_1113066</name>
</gene>
<organism evidence="6 7">
    <name type="scientific">Tanacetum coccineum</name>
    <dbReference type="NCBI Taxonomy" id="301880"/>
    <lineage>
        <taxon>Eukaryota</taxon>
        <taxon>Viridiplantae</taxon>
        <taxon>Streptophyta</taxon>
        <taxon>Embryophyta</taxon>
        <taxon>Tracheophyta</taxon>
        <taxon>Spermatophyta</taxon>
        <taxon>Magnoliopsida</taxon>
        <taxon>eudicotyledons</taxon>
        <taxon>Gunneridae</taxon>
        <taxon>Pentapetalae</taxon>
        <taxon>asterids</taxon>
        <taxon>campanulids</taxon>
        <taxon>Asterales</taxon>
        <taxon>Asteraceae</taxon>
        <taxon>Asteroideae</taxon>
        <taxon>Anthemideae</taxon>
        <taxon>Anthemidinae</taxon>
        <taxon>Tanacetum</taxon>
    </lineage>
</organism>
<accession>A0ABQ5ITV1</accession>
<keyword evidence="2 4" id="KW-0863">Zinc-finger</keyword>
<evidence type="ECO:0000256" key="1">
    <source>
        <dbReference type="ARBA" id="ARBA00022723"/>
    </source>
</evidence>
<dbReference type="EMBL" id="BQNB010021089">
    <property type="protein sequence ID" value="GJU02728.1"/>
    <property type="molecule type" value="Genomic_DNA"/>
</dbReference>
<dbReference type="Gene3D" id="3.30.40.10">
    <property type="entry name" value="Zinc/RING finger domain, C3HC4 (zinc finger)"/>
    <property type="match status" value="1"/>
</dbReference>
<dbReference type="Proteomes" id="UP001151760">
    <property type="component" value="Unassembled WGS sequence"/>
</dbReference>
<dbReference type="InterPro" id="IPR013083">
    <property type="entry name" value="Znf_RING/FYVE/PHD"/>
</dbReference>
<keyword evidence="1" id="KW-0479">Metal-binding</keyword>
<evidence type="ECO:0000313" key="6">
    <source>
        <dbReference type="EMBL" id="GJU02728.1"/>
    </source>
</evidence>
<keyword evidence="7" id="KW-1185">Reference proteome</keyword>
<protein>
    <submittedName>
        <fullName evidence="6">Zinc finger, RING/FYVE/PHD-type containing protein</fullName>
    </submittedName>
</protein>
<comment type="caution">
    <text evidence="6">The sequence shown here is derived from an EMBL/GenBank/DDBJ whole genome shotgun (WGS) entry which is preliminary data.</text>
</comment>
<dbReference type="InterPro" id="IPR051834">
    <property type="entry name" value="RING_finger_E3_ligase"/>
</dbReference>
<sequence>MCSINSPYRLGSSNAISRPLPASRSAIKSLQTATSALPEGEDCPICFNEFVSSKEVKEMKCKHMFHKECIHKWLRVNATCPVCRYHMPVGDDDDDDSPVVMSVMNPVVSKVGRVLFGDLRGGYLDLVRVYGRDRELRRYQDEFNFAAISLSIPDSHYTSTSSTPNSLLPLPTHMFAVKICSRARYNKRYLLEADLLSMTFW</sequence>
<dbReference type="PROSITE" id="PS50089">
    <property type="entry name" value="ZF_RING_2"/>
    <property type="match status" value="1"/>
</dbReference>
<evidence type="ECO:0000256" key="4">
    <source>
        <dbReference type="PROSITE-ProRule" id="PRU00175"/>
    </source>
</evidence>
<evidence type="ECO:0000256" key="2">
    <source>
        <dbReference type="ARBA" id="ARBA00022771"/>
    </source>
</evidence>
<reference evidence="6" key="2">
    <citation type="submission" date="2022-01" db="EMBL/GenBank/DDBJ databases">
        <authorList>
            <person name="Yamashiro T."/>
            <person name="Shiraishi A."/>
            <person name="Satake H."/>
            <person name="Nakayama K."/>
        </authorList>
    </citation>
    <scope>NUCLEOTIDE SEQUENCE</scope>
</reference>
<feature type="domain" description="RING-type" evidence="5">
    <location>
        <begin position="43"/>
        <end position="84"/>
    </location>
</feature>
<reference evidence="6" key="1">
    <citation type="journal article" date="2022" name="Int. J. Mol. Sci.">
        <title>Draft Genome of Tanacetum Coccineum: Genomic Comparison of Closely Related Tanacetum-Family Plants.</title>
        <authorList>
            <person name="Yamashiro T."/>
            <person name="Shiraishi A."/>
            <person name="Nakayama K."/>
            <person name="Satake H."/>
        </authorList>
    </citation>
    <scope>NUCLEOTIDE SEQUENCE</scope>
</reference>
<dbReference type="InterPro" id="IPR001841">
    <property type="entry name" value="Znf_RING"/>
</dbReference>
<dbReference type="PANTHER" id="PTHR45931">
    <property type="entry name" value="SI:CH211-59O9.10"/>
    <property type="match status" value="1"/>
</dbReference>
<proteinExistence type="predicted"/>